<dbReference type="AlphaFoldDB" id="A0AAP8J3D3"/>
<dbReference type="Pfam" id="PF14082">
    <property type="entry name" value="SduA_C"/>
    <property type="match status" value="1"/>
</dbReference>
<dbReference type="InterPro" id="IPR025359">
    <property type="entry name" value="SduA_C"/>
</dbReference>
<evidence type="ECO:0000259" key="1">
    <source>
        <dbReference type="Pfam" id="PF14082"/>
    </source>
</evidence>
<dbReference type="EMBL" id="PKJX01000001">
    <property type="protein sequence ID" value="PLA58530.1"/>
    <property type="molecule type" value="Genomic_DNA"/>
</dbReference>
<evidence type="ECO:0000313" key="3">
    <source>
        <dbReference type="Proteomes" id="UP000234212"/>
    </source>
</evidence>
<accession>A0AAP8J3D3</accession>
<sequence>MKKSDFFQIENFLCFRQDVSTSRAGLVKDSYAGRLRAVISANIDWSNINLSDLSDQRTLKTAIFGVAEPEIAFARQKGLFEYDEILKLWFRMNIDQKKKLASYNDVDVDMTPEEFISKLPERSFLESLDFDDDWFFPVAYKIEDASKDEYWRFDTIPLMAEGDACGFLFVSTRELTTHVLTNIFERKNAYSRMTTVWQDLYKILRRSADISGIFIGGKHQPTLSVDSLSILRNRLVGQSEVAHYIEVQNGRSLEELGQPVDIDTTRAQSLMAKQQSARSSTIHIATEQNITAISQVNQRLKVFHSELEQRLSEGNSARDKWDEKSFQSLLFKIFPFIFPQYTHFIREYRFKINGNLLKKEEIPDFIALSASLSVDVIEIKTPYFPLFRRSLYRKNWVFGSEVQGLISQSQKYIYNLTRNSAREEPNLQRRFIKDGGLILSDDSSGVHIRSPKAIIIVGRCPSYMIDDPGVAHQREQDFDIYKRRYEDILSFLTFDDVLDLTRRMISRQTKI</sequence>
<feature type="domain" description="Shedu protein SduA C-terminal" evidence="1">
    <location>
        <begin position="322"/>
        <end position="498"/>
    </location>
</feature>
<proteinExistence type="predicted"/>
<dbReference type="GeneID" id="69831742"/>
<dbReference type="RefSeq" id="WP_047678095.1">
    <property type="nucleotide sequence ID" value="NZ_CP017063.1"/>
</dbReference>
<evidence type="ECO:0000313" key="2">
    <source>
        <dbReference type="EMBL" id="PLA58530.1"/>
    </source>
</evidence>
<protein>
    <submittedName>
        <fullName evidence="2">DUF4263 domain-containing protein</fullName>
    </submittedName>
</protein>
<comment type="caution">
    <text evidence="2">The sequence shown here is derived from an EMBL/GenBank/DDBJ whole genome shotgun (WGS) entry which is preliminary data.</text>
</comment>
<dbReference type="Proteomes" id="UP000234212">
    <property type="component" value="Unassembled WGS sequence"/>
</dbReference>
<name>A0AAP8J3D3_LACRH</name>
<reference evidence="2 3" key="1">
    <citation type="submission" date="2017-12" db="EMBL/GenBank/DDBJ databases">
        <title>Phylogenetic diversity of female urinary microbiome.</title>
        <authorList>
            <person name="Thomas-White K."/>
            <person name="Wolfe A.J."/>
        </authorList>
    </citation>
    <scope>NUCLEOTIDE SEQUENCE [LARGE SCALE GENOMIC DNA]</scope>
    <source>
        <strain evidence="2 3">UMB0004</strain>
    </source>
</reference>
<gene>
    <name evidence="2" type="ORF">CYJ91_03050</name>
</gene>
<organism evidence="2 3">
    <name type="scientific">Lacticaseibacillus rhamnosus</name>
    <name type="common">Lactobacillus rhamnosus</name>
    <dbReference type="NCBI Taxonomy" id="47715"/>
    <lineage>
        <taxon>Bacteria</taxon>
        <taxon>Bacillati</taxon>
        <taxon>Bacillota</taxon>
        <taxon>Bacilli</taxon>
        <taxon>Lactobacillales</taxon>
        <taxon>Lactobacillaceae</taxon>
        <taxon>Lacticaseibacillus</taxon>
    </lineage>
</organism>